<dbReference type="AlphaFoldDB" id="A0A5C1I6M8"/>
<reference evidence="2" key="1">
    <citation type="submission" date="2019-08" db="EMBL/GenBank/DDBJ databases">
        <title>Comparative genome analysis confer to the adaptation heavy metal polluted environment.</title>
        <authorList>
            <person name="Li Y."/>
        </authorList>
    </citation>
    <scope>NUCLEOTIDE SEQUENCE [LARGE SCALE GENOMIC DNA]</scope>
    <source>
        <strain evidence="2">P1</strain>
    </source>
</reference>
<dbReference type="Gene3D" id="2.60.120.10">
    <property type="entry name" value="Jelly Rolls"/>
    <property type="match status" value="1"/>
</dbReference>
<accession>A0A5C1I6M8</accession>
<feature type="domain" description="Cyclic nucleotide-binding" evidence="1">
    <location>
        <begin position="12"/>
        <end position="58"/>
    </location>
</feature>
<keyword evidence="3" id="KW-1185">Reference proteome</keyword>
<dbReference type="RefSeq" id="WP_112571442.1">
    <property type="nucleotide sequence ID" value="NZ_CP043450.1"/>
</dbReference>
<gene>
    <name evidence="2" type="ORF">DEO27_027150</name>
</gene>
<evidence type="ECO:0000313" key="2">
    <source>
        <dbReference type="EMBL" id="QEM13534.1"/>
    </source>
</evidence>
<proteinExistence type="predicted"/>
<dbReference type="InterPro" id="IPR014710">
    <property type="entry name" value="RmlC-like_jellyroll"/>
</dbReference>
<dbReference type="InterPro" id="IPR018490">
    <property type="entry name" value="cNMP-bd_dom_sf"/>
</dbReference>
<dbReference type="CDD" id="cd00038">
    <property type="entry name" value="CAP_ED"/>
    <property type="match status" value="1"/>
</dbReference>
<evidence type="ECO:0000313" key="3">
    <source>
        <dbReference type="Proteomes" id="UP000251402"/>
    </source>
</evidence>
<dbReference type="Proteomes" id="UP000251402">
    <property type="component" value="Chromosome"/>
</dbReference>
<organism evidence="2 3">
    <name type="scientific">Mucilaginibacter rubeus</name>
    <dbReference type="NCBI Taxonomy" id="2027860"/>
    <lineage>
        <taxon>Bacteria</taxon>
        <taxon>Pseudomonadati</taxon>
        <taxon>Bacteroidota</taxon>
        <taxon>Sphingobacteriia</taxon>
        <taxon>Sphingobacteriales</taxon>
        <taxon>Sphingobacteriaceae</taxon>
        <taxon>Mucilaginibacter</taxon>
    </lineage>
</organism>
<dbReference type="Pfam" id="PF00027">
    <property type="entry name" value="cNMP_binding"/>
    <property type="match status" value="1"/>
</dbReference>
<name>A0A5C1I6M8_9SPHI</name>
<sequence>MDNEPLINAIKAVVDMPDEDLSMLLNCVTRHELKKGEAVLEVGQVCRHFYFVEEGYLRTWYNKDGVVINLNFTFEKGFTSNLRSFKSRNPSEYTIETGEKAIVYIFDWDKIASKHIDLPLMALFVRRVAVRLLLASEEHSELFKIYTPAERYHFIEKNNPRLLQRISLSQLASYIGVTRETLSRIRSKN</sequence>
<evidence type="ECO:0000259" key="1">
    <source>
        <dbReference type="PROSITE" id="PS50042"/>
    </source>
</evidence>
<dbReference type="InterPro" id="IPR000595">
    <property type="entry name" value="cNMP-bd_dom"/>
</dbReference>
<dbReference type="OrthoDB" id="948610at2"/>
<dbReference type="PROSITE" id="PS50042">
    <property type="entry name" value="CNMP_BINDING_3"/>
    <property type="match status" value="1"/>
</dbReference>
<dbReference type="KEGG" id="mrub:DEO27_027150"/>
<protein>
    <submittedName>
        <fullName evidence="2">Crp/Fnr family transcriptional regulator</fullName>
    </submittedName>
</protein>
<dbReference type="EMBL" id="CP043450">
    <property type="protein sequence ID" value="QEM13534.1"/>
    <property type="molecule type" value="Genomic_DNA"/>
</dbReference>
<dbReference type="SUPFAM" id="SSF51206">
    <property type="entry name" value="cAMP-binding domain-like"/>
    <property type="match status" value="1"/>
</dbReference>